<dbReference type="EMBL" id="CP020612">
    <property type="protein sequence ID" value="ARJ69668.1"/>
    <property type="molecule type" value="Genomic_DNA"/>
</dbReference>
<organism evidence="15 16">
    <name type="scientific">Paracoccus contaminans</name>
    <dbReference type="NCBI Taxonomy" id="1945662"/>
    <lineage>
        <taxon>Bacteria</taxon>
        <taxon>Pseudomonadati</taxon>
        <taxon>Pseudomonadota</taxon>
        <taxon>Alphaproteobacteria</taxon>
        <taxon>Rhodobacterales</taxon>
        <taxon>Paracoccaceae</taxon>
        <taxon>Paracoccus</taxon>
    </lineage>
</organism>
<dbReference type="Pfam" id="PF01595">
    <property type="entry name" value="CNNM"/>
    <property type="match status" value="1"/>
</dbReference>
<name>A0A1W6CXS9_9RHOB</name>
<dbReference type="SUPFAM" id="SSF54631">
    <property type="entry name" value="CBS-domain pair"/>
    <property type="match status" value="1"/>
</dbReference>
<dbReference type="InterPro" id="IPR051676">
    <property type="entry name" value="UPF0053_domain"/>
</dbReference>
<feature type="transmembrane region" description="Helical" evidence="12">
    <location>
        <begin position="57"/>
        <end position="81"/>
    </location>
</feature>
<dbReference type="Gene3D" id="3.10.580.10">
    <property type="entry name" value="CBS-domain"/>
    <property type="match status" value="1"/>
</dbReference>
<dbReference type="GO" id="GO:0003677">
    <property type="term" value="F:DNA binding"/>
    <property type="evidence" value="ECO:0007669"/>
    <property type="project" value="UniProtKB-KW"/>
</dbReference>
<keyword evidence="16" id="KW-1185">Reference proteome</keyword>
<reference evidence="15 16" key="1">
    <citation type="submission" date="2017-03" db="EMBL/GenBank/DDBJ databases">
        <title>Genome sequence of Paracoccus contaminans isolated from a water microcosm.</title>
        <authorList>
            <person name="Aurass P."/>
            <person name="Karste S."/>
            <person name="Trost E."/>
            <person name="Glaeser S.P."/>
            <person name="Kaempfer P."/>
            <person name="Flieger A."/>
        </authorList>
    </citation>
    <scope>NUCLEOTIDE SEQUENCE [LARGE SCALE GENOMIC DNA]</scope>
    <source>
        <strain evidence="16">RKI 16-01929T\LMG 29738T\CCM 8701T\CIP 111112T</strain>
    </source>
</reference>
<dbReference type="PROSITE" id="PS51846">
    <property type="entry name" value="CNNM"/>
    <property type="match status" value="1"/>
</dbReference>
<evidence type="ECO:0000313" key="16">
    <source>
        <dbReference type="Proteomes" id="UP000193017"/>
    </source>
</evidence>
<gene>
    <name evidence="15" type="ORF">B0A89_08600</name>
</gene>
<dbReference type="InterPro" id="IPR005170">
    <property type="entry name" value="Transptr-assoc_dom"/>
</dbReference>
<dbReference type="RefSeq" id="WP_085377784.1">
    <property type="nucleotide sequence ID" value="NZ_CP020612.1"/>
</dbReference>
<evidence type="ECO:0000259" key="13">
    <source>
        <dbReference type="PROSITE" id="PS51371"/>
    </source>
</evidence>
<keyword evidence="3" id="KW-1003">Cell membrane</keyword>
<dbReference type="Proteomes" id="UP000193017">
    <property type="component" value="Chromosome"/>
</dbReference>
<feature type="domain" description="CBS" evidence="13">
    <location>
        <begin position="217"/>
        <end position="276"/>
    </location>
</feature>
<dbReference type="PROSITE" id="PS51371">
    <property type="entry name" value="CBS"/>
    <property type="match status" value="2"/>
</dbReference>
<dbReference type="PANTHER" id="PTHR43099">
    <property type="entry name" value="UPF0053 PROTEIN YRKA"/>
    <property type="match status" value="1"/>
</dbReference>
<dbReference type="AlphaFoldDB" id="A0A1W6CXS9"/>
<sequence length="436" mass="46160">MILEILLIVVLTVFNGLLSMSELAVVSSRPARLGSMVEKGNRGAAVALALMEEPGKFLSAVQIGITLVGVLTGAVSGATLGARAGAALAAAGVPYSVAQTLGVFLVVTAITALSVIVGELVPKQIAMANPEGIAARMAPAMRMLARIGTPLVWVLDSTARLALRLMGIRDGADRAITDEEVRMTIAEATQAGVLMEGERGMIAGVMRVADRTAAAMMTPRRDVEMIDVNDPPQVVVAKAREARFSRLPVTEGSSDEILGVVALRDLIGVETPDLRAMMREAPTVLDAADALSVIEVMRNTPSRMVLVYDEYGHFQGIITAMDLLEAITGDFVDAEGEDPDIVRRSDGSWLVSGGESADEFAGETGFPVPEGDFNTVAGMVLAIINRIPRTGECFDHEGWRVEIVDMDAMRIDKLIVQQPPADQMDGNGSGPARRGL</sequence>
<accession>A0A1W6CXS9</accession>
<protein>
    <submittedName>
        <fullName evidence="15">DNA-binding protein</fullName>
    </submittedName>
</protein>
<dbReference type="SUPFAM" id="SSF56176">
    <property type="entry name" value="FAD-binding/transporter-associated domain-like"/>
    <property type="match status" value="1"/>
</dbReference>
<evidence type="ECO:0000259" key="14">
    <source>
        <dbReference type="PROSITE" id="PS51846"/>
    </source>
</evidence>
<keyword evidence="6 10" id="KW-1133">Transmembrane helix</keyword>
<evidence type="ECO:0000256" key="5">
    <source>
        <dbReference type="ARBA" id="ARBA00022737"/>
    </source>
</evidence>
<dbReference type="GO" id="GO:0005886">
    <property type="term" value="C:plasma membrane"/>
    <property type="evidence" value="ECO:0007669"/>
    <property type="project" value="UniProtKB-SubCell"/>
</dbReference>
<keyword evidence="7 9" id="KW-0129">CBS domain</keyword>
<evidence type="ECO:0000313" key="15">
    <source>
        <dbReference type="EMBL" id="ARJ69668.1"/>
    </source>
</evidence>
<evidence type="ECO:0000256" key="2">
    <source>
        <dbReference type="ARBA" id="ARBA00006446"/>
    </source>
</evidence>
<dbReference type="InterPro" id="IPR044751">
    <property type="entry name" value="Ion_transp-like_CBS"/>
</dbReference>
<evidence type="ECO:0000256" key="6">
    <source>
        <dbReference type="ARBA" id="ARBA00022989"/>
    </source>
</evidence>
<dbReference type="OrthoDB" id="9805314at2"/>
<feature type="domain" description="CNNM transmembrane" evidence="14">
    <location>
        <begin position="1"/>
        <end position="198"/>
    </location>
</feature>
<dbReference type="Pfam" id="PF03471">
    <property type="entry name" value="CorC_HlyC"/>
    <property type="match status" value="1"/>
</dbReference>
<feature type="domain" description="CBS" evidence="13">
    <location>
        <begin position="277"/>
        <end position="335"/>
    </location>
</feature>
<evidence type="ECO:0000256" key="7">
    <source>
        <dbReference type="ARBA" id="ARBA00023122"/>
    </source>
</evidence>
<evidence type="ECO:0000256" key="3">
    <source>
        <dbReference type="ARBA" id="ARBA00022475"/>
    </source>
</evidence>
<dbReference type="InterPro" id="IPR036318">
    <property type="entry name" value="FAD-bd_PCMH-like_sf"/>
</dbReference>
<keyword evidence="8 10" id="KW-0472">Membrane</keyword>
<dbReference type="InterPro" id="IPR016169">
    <property type="entry name" value="FAD-bd_PCMH_sub2"/>
</dbReference>
<dbReference type="STRING" id="1945662.B0A89_08600"/>
<dbReference type="PANTHER" id="PTHR43099:SF5">
    <property type="entry name" value="HLYC_CORC FAMILY TRANSPORTER"/>
    <property type="match status" value="1"/>
</dbReference>
<evidence type="ECO:0000256" key="8">
    <source>
        <dbReference type="ARBA" id="ARBA00023136"/>
    </source>
</evidence>
<feature type="region of interest" description="Disordered" evidence="11">
    <location>
        <begin position="417"/>
        <end position="436"/>
    </location>
</feature>
<dbReference type="GO" id="GO:0050660">
    <property type="term" value="F:flavin adenine dinucleotide binding"/>
    <property type="evidence" value="ECO:0007669"/>
    <property type="project" value="InterPro"/>
</dbReference>
<evidence type="ECO:0000256" key="4">
    <source>
        <dbReference type="ARBA" id="ARBA00022692"/>
    </source>
</evidence>
<dbReference type="InterPro" id="IPR046342">
    <property type="entry name" value="CBS_dom_sf"/>
</dbReference>
<feature type="transmembrane region" description="Helical" evidence="12">
    <location>
        <begin position="6"/>
        <end position="26"/>
    </location>
</feature>
<dbReference type="SMART" id="SM00116">
    <property type="entry name" value="CBS"/>
    <property type="match status" value="2"/>
</dbReference>
<comment type="similarity">
    <text evidence="2">Belongs to the UPF0053 family. Hemolysin C subfamily.</text>
</comment>
<evidence type="ECO:0000256" key="1">
    <source>
        <dbReference type="ARBA" id="ARBA00004651"/>
    </source>
</evidence>
<dbReference type="Pfam" id="PF00571">
    <property type="entry name" value="CBS"/>
    <property type="match status" value="2"/>
</dbReference>
<dbReference type="CDD" id="cd04590">
    <property type="entry name" value="CBS_pair_CorC_HlyC_assoc"/>
    <property type="match status" value="1"/>
</dbReference>
<evidence type="ECO:0000256" key="9">
    <source>
        <dbReference type="PROSITE-ProRule" id="PRU00703"/>
    </source>
</evidence>
<feature type="transmembrane region" description="Helical" evidence="12">
    <location>
        <begin position="101"/>
        <end position="121"/>
    </location>
</feature>
<proteinExistence type="inferred from homology"/>
<dbReference type="KEGG" id="pcon:B0A89_08600"/>
<dbReference type="InterPro" id="IPR002550">
    <property type="entry name" value="CNNM"/>
</dbReference>
<comment type="subcellular location">
    <subcellularLocation>
        <location evidence="1">Cell membrane</location>
        <topology evidence="1">Multi-pass membrane protein</topology>
    </subcellularLocation>
</comment>
<keyword evidence="4 10" id="KW-0812">Transmembrane</keyword>
<dbReference type="SMART" id="SM01091">
    <property type="entry name" value="CorC_HlyC"/>
    <property type="match status" value="1"/>
</dbReference>
<keyword evidence="15" id="KW-0238">DNA-binding</keyword>
<dbReference type="Gene3D" id="3.30.465.10">
    <property type="match status" value="1"/>
</dbReference>
<dbReference type="InterPro" id="IPR000644">
    <property type="entry name" value="CBS_dom"/>
</dbReference>
<evidence type="ECO:0000256" key="11">
    <source>
        <dbReference type="SAM" id="MobiDB-lite"/>
    </source>
</evidence>
<evidence type="ECO:0000256" key="12">
    <source>
        <dbReference type="SAM" id="Phobius"/>
    </source>
</evidence>
<keyword evidence="5" id="KW-0677">Repeat</keyword>
<evidence type="ECO:0000256" key="10">
    <source>
        <dbReference type="PROSITE-ProRule" id="PRU01193"/>
    </source>
</evidence>